<dbReference type="Proteomes" id="UP000559256">
    <property type="component" value="Unassembled WGS sequence"/>
</dbReference>
<dbReference type="AlphaFoldDB" id="A0A8H5CU76"/>
<name>A0A8H5CU76_9AGAR</name>
<proteinExistence type="predicted"/>
<feature type="region of interest" description="Disordered" evidence="1">
    <location>
        <begin position="53"/>
        <end position="72"/>
    </location>
</feature>
<evidence type="ECO:0000313" key="2">
    <source>
        <dbReference type="EMBL" id="KAF5348005.1"/>
    </source>
</evidence>
<gene>
    <name evidence="2" type="ORF">D9758_010019</name>
</gene>
<feature type="compositionally biased region" description="Low complexity" evidence="1">
    <location>
        <begin position="128"/>
        <end position="157"/>
    </location>
</feature>
<sequence>MGQNNPPLPHWPRLARIRESKLDYRLEYGDVWRFLRHPLSTLSSNLMKTTTYSGRSMSDGDGKVEGVQGEARGQTQASRLAYILFGSDWELALVMGDGDKGDSTIGHCRTRLHLLSTNRHGCQRRKPTTAPTSLTNPSTSAPTSTLTPYPSSSTSMSESGQLLDGDILKDMHKDTNSDKDTDLLSPTTILSGHVSRHTRREEVNVSPSPVSLDTSSPNEGRLWLQSR</sequence>
<feature type="compositionally biased region" description="Basic and acidic residues" evidence="1">
    <location>
        <begin position="166"/>
        <end position="182"/>
    </location>
</feature>
<organism evidence="2 3">
    <name type="scientific">Tetrapyrgos nigripes</name>
    <dbReference type="NCBI Taxonomy" id="182062"/>
    <lineage>
        <taxon>Eukaryota</taxon>
        <taxon>Fungi</taxon>
        <taxon>Dikarya</taxon>
        <taxon>Basidiomycota</taxon>
        <taxon>Agaricomycotina</taxon>
        <taxon>Agaricomycetes</taxon>
        <taxon>Agaricomycetidae</taxon>
        <taxon>Agaricales</taxon>
        <taxon>Marasmiineae</taxon>
        <taxon>Marasmiaceae</taxon>
        <taxon>Tetrapyrgos</taxon>
    </lineage>
</organism>
<accession>A0A8H5CU76</accession>
<comment type="caution">
    <text evidence="2">The sequence shown here is derived from an EMBL/GenBank/DDBJ whole genome shotgun (WGS) entry which is preliminary data.</text>
</comment>
<evidence type="ECO:0000313" key="3">
    <source>
        <dbReference type="Proteomes" id="UP000559256"/>
    </source>
</evidence>
<feature type="compositionally biased region" description="Polar residues" evidence="1">
    <location>
        <begin position="205"/>
        <end position="218"/>
    </location>
</feature>
<protein>
    <submittedName>
        <fullName evidence="2">Uncharacterized protein</fullName>
    </submittedName>
</protein>
<reference evidence="2 3" key="1">
    <citation type="journal article" date="2020" name="ISME J.">
        <title>Uncovering the hidden diversity of litter-decomposition mechanisms in mushroom-forming fungi.</title>
        <authorList>
            <person name="Floudas D."/>
            <person name="Bentzer J."/>
            <person name="Ahren D."/>
            <person name="Johansson T."/>
            <person name="Persson P."/>
            <person name="Tunlid A."/>
        </authorList>
    </citation>
    <scope>NUCLEOTIDE SEQUENCE [LARGE SCALE GENOMIC DNA]</scope>
    <source>
        <strain evidence="2 3">CBS 291.85</strain>
    </source>
</reference>
<dbReference type="EMBL" id="JAACJM010000088">
    <property type="protein sequence ID" value="KAF5348005.1"/>
    <property type="molecule type" value="Genomic_DNA"/>
</dbReference>
<feature type="region of interest" description="Disordered" evidence="1">
    <location>
        <begin position="119"/>
        <end position="227"/>
    </location>
</feature>
<evidence type="ECO:0000256" key="1">
    <source>
        <dbReference type="SAM" id="MobiDB-lite"/>
    </source>
</evidence>
<keyword evidence="3" id="KW-1185">Reference proteome</keyword>